<evidence type="ECO:0000256" key="6">
    <source>
        <dbReference type="ARBA" id="ARBA00022670"/>
    </source>
</evidence>
<evidence type="ECO:0000256" key="8">
    <source>
        <dbReference type="ARBA" id="ARBA00022801"/>
    </source>
</evidence>
<reference evidence="10" key="2">
    <citation type="journal article" date="2021" name="PeerJ">
        <title>Extensive microbial diversity within the chicken gut microbiome revealed by metagenomics and culture.</title>
        <authorList>
            <person name="Gilroy R."/>
            <person name="Ravi A."/>
            <person name="Getino M."/>
            <person name="Pursley I."/>
            <person name="Horton D.L."/>
            <person name="Alikhan N.F."/>
            <person name="Baker D."/>
            <person name="Gharbi K."/>
            <person name="Hall N."/>
            <person name="Watson M."/>
            <person name="Adriaenssens E.M."/>
            <person name="Foster-Nyarko E."/>
            <person name="Jarju S."/>
            <person name="Secka A."/>
            <person name="Antonio M."/>
            <person name="Oren A."/>
            <person name="Chaudhuri R.R."/>
            <person name="La Ragione R."/>
            <person name="Hildebrand F."/>
            <person name="Pallen M.J."/>
        </authorList>
    </citation>
    <scope>NUCLEOTIDE SEQUENCE</scope>
    <source>
        <strain evidence="10">ChiSxjej1B13-7041</strain>
    </source>
</reference>
<dbReference type="EMBL" id="DVHU01000040">
    <property type="protein sequence ID" value="HIR92675.1"/>
    <property type="molecule type" value="Genomic_DNA"/>
</dbReference>
<dbReference type="InterPro" id="IPR052170">
    <property type="entry name" value="M29_Exopeptidase"/>
</dbReference>
<comment type="cofactor">
    <cofactor evidence="3">
        <name>Zn(2+)</name>
        <dbReference type="ChEBI" id="CHEBI:29105"/>
    </cofactor>
</comment>
<comment type="cofactor">
    <cofactor evidence="1">
        <name>Co(2+)</name>
        <dbReference type="ChEBI" id="CHEBI:48828"/>
    </cofactor>
</comment>
<keyword evidence="8" id="KW-0378">Hydrolase</keyword>
<keyword evidence="5 10" id="KW-0031">Aminopeptidase</keyword>
<reference evidence="10" key="1">
    <citation type="submission" date="2020-10" db="EMBL/GenBank/DDBJ databases">
        <authorList>
            <person name="Gilroy R."/>
        </authorList>
    </citation>
    <scope>NUCLEOTIDE SEQUENCE</scope>
    <source>
        <strain evidence="10">ChiSxjej1B13-7041</strain>
    </source>
</reference>
<dbReference type="InterPro" id="IPR000787">
    <property type="entry name" value="Peptidase_M29"/>
</dbReference>
<dbReference type="GO" id="GO:0008237">
    <property type="term" value="F:metallopeptidase activity"/>
    <property type="evidence" value="ECO:0007669"/>
    <property type="project" value="UniProtKB-KW"/>
</dbReference>
<dbReference type="Gene3D" id="3.40.1830.10">
    <property type="entry name" value="Thermophilic metalloprotease (M29)"/>
    <property type="match status" value="1"/>
</dbReference>
<dbReference type="PANTHER" id="PTHR34448:SF1">
    <property type="entry name" value="BLL6088 PROTEIN"/>
    <property type="match status" value="1"/>
</dbReference>
<comment type="similarity">
    <text evidence="4">Belongs to the peptidase M29 family.</text>
</comment>
<protein>
    <submittedName>
        <fullName evidence="10">Aminopeptidase</fullName>
    </submittedName>
</protein>
<dbReference type="GO" id="GO:0004177">
    <property type="term" value="F:aminopeptidase activity"/>
    <property type="evidence" value="ECO:0007669"/>
    <property type="project" value="UniProtKB-KW"/>
</dbReference>
<keyword evidence="9" id="KW-0482">Metalloprotease</keyword>
<sequence length="374" mass="42763">MKDPRIRKMAKQVIEYSVHLQPGEKVLIDIWDEAYDFAEELVGAAQEAGGQPFVNLQSLSLNRQLIMNATEESMEAWYKYENFRMEDMDAYIVVRKNHNNKTYEGIPAEKMRLYNKYYGKLHYGTRITNTKWCVLRYPNDSFAQSAGMSTQELEDFFFENCCLNYRRMNELAAPLNDLMMRTDQIAIKAPGTDLTFSIKGCCKPPACGIFNIPCGETGMPIIPESANGRISYNLPSFFQNTLFEDISLTLKDGKIVEARSNHTERMNEILDTDPNARRIGEFAMGFNPYITRPINDTLFDEKMAMTMHFTPGNDSIYNPSAIHWDIVTSHAREMGGGEIYADGVLIRKDGLFVLDELKQLNPRELKKELEAASL</sequence>
<dbReference type="SUPFAM" id="SSF144052">
    <property type="entry name" value="Thermophilic metalloprotease-like"/>
    <property type="match status" value="1"/>
</dbReference>
<dbReference type="PANTHER" id="PTHR34448">
    <property type="entry name" value="AMINOPEPTIDASE"/>
    <property type="match status" value="1"/>
</dbReference>
<evidence type="ECO:0000256" key="7">
    <source>
        <dbReference type="ARBA" id="ARBA00022723"/>
    </source>
</evidence>
<dbReference type="Pfam" id="PF02073">
    <property type="entry name" value="Peptidase_M29"/>
    <property type="match status" value="1"/>
</dbReference>
<proteinExistence type="inferred from homology"/>
<dbReference type="GO" id="GO:0006508">
    <property type="term" value="P:proteolysis"/>
    <property type="evidence" value="ECO:0007669"/>
    <property type="project" value="UniProtKB-KW"/>
</dbReference>
<keyword evidence="7" id="KW-0479">Metal-binding</keyword>
<evidence type="ECO:0000256" key="5">
    <source>
        <dbReference type="ARBA" id="ARBA00022438"/>
    </source>
</evidence>
<organism evidence="10 11">
    <name type="scientific">Candidatus Egerieimonas intestinavium</name>
    <dbReference type="NCBI Taxonomy" id="2840777"/>
    <lineage>
        <taxon>Bacteria</taxon>
        <taxon>Bacillati</taxon>
        <taxon>Bacillota</taxon>
        <taxon>Clostridia</taxon>
        <taxon>Lachnospirales</taxon>
        <taxon>Lachnospiraceae</taxon>
        <taxon>Lachnospiraceae incertae sedis</taxon>
        <taxon>Candidatus Egerieimonas</taxon>
    </lineage>
</organism>
<comment type="caution">
    <text evidence="10">The sequence shown here is derived from an EMBL/GenBank/DDBJ whole genome shotgun (WGS) entry which is preliminary data.</text>
</comment>
<evidence type="ECO:0000256" key="9">
    <source>
        <dbReference type="ARBA" id="ARBA00023049"/>
    </source>
</evidence>
<dbReference type="AlphaFoldDB" id="A0A9D1EIM4"/>
<comment type="cofactor">
    <cofactor evidence="2">
        <name>Mg(2+)</name>
        <dbReference type="ChEBI" id="CHEBI:18420"/>
    </cofactor>
</comment>
<evidence type="ECO:0000256" key="4">
    <source>
        <dbReference type="ARBA" id="ARBA00008236"/>
    </source>
</evidence>
<dbReference type="Proteomes" id="UP000886841">
    <property type="component" value="Unassembled WGS sequence"/>
</dbReference>
<evidence type="ECO:0000256" key="2">
    <source>
        <dbReference type="ARBA" id="ARBA00001946"/>
    </source>
</evidence>
<accession>A0A9D1EIM4</accession>
<dbReference type="GO" id="GO:0046872">
    <property type="term" value="F:metal ion binding"/>
    <property type="evidence" value="ECO:0007669"/>
    <property type="project" value="UniProtKB-KW"/>
</dbReference>
<gene>
    <name evidence="10" type="ORF">IAB98_04560</name>
</gene>
<name>A0A9D1EIM4_9FIRM</name>
<evidence type="ECO:0000313" key="11">
    <source>
        <dbReference type="Proteomes" id="UP000886841"/>
    </source>
</evidence>
<evidence type="ECO:0000256" key="1">
    <source>
        <dbReference type="ARBA" id="ARBA00001941"/>
    </source>
</evidence>
<dbReference type="InterPro" id="IPR035097">
    <property type="entry name" value="M29_N-terminal"/>
</dbReference>
<evidence type="ECO:0000256" key="3">
    <source>
        <dbReference type="ARBA" id="ARBA00001947"/>
    </source>
</evidence>
<evidence type="ECO:0000313" key="10">
    <source>
        <dbReference type="EMBL" id="HIR92675.1"/>
    </source>
</evidence>
<keyword evidence="6" id="KW-0645">Protease</keyword>